<name>A0AAV9HCH8_9PEZI</name>
<protein>
    <submittedName>
        <fullName evidence="2">Uncharacterized protein</fullName>
    </submittedName>
</protein>
<reference evidence="2" key="2">
    <citation type="submission" date="2023-06" db="EMBL/GenBank/DDBJ databases">
        <authorList>
            <consortium name="Lawrence Berkeley National Laboratory"/>
            <person name="Mondo S.J."/>
            <person name="Hensen N."/>
            <person name="Bonometti L."/>
            <person name="Westerberg I."/>
            <person name="Brannstrom I.O."/>
            <person name="Guillou S."/>
            <person name="Cros-Aarteil S."/>
            <person name="Calhoun S."/>
            <person name="Haridas S."/>
            <person name="Kuo A."/>
            <person name="Pangilinan J."/>
            <person name="Riley R."/>
            <person name="Labutti K."/>
            <person name="Andreopoulos B."/>
            <person name="Lipzen A."/>
            <person name="Chen C."/>
            <person name="Yanf M."/>
            <person name="Daum C."/>
            <person name="Ng V."/>
            <person name="Clum A."/>
            <person name="Steindorff A."/>
            <person name="Ohm R."/>
            <person name="Martin F."/>
            <person name="Silar P."/>
            <person name="Natvig D."/>
            <person name="Lalanne C."/>
            <person name="Gautier V."/>
            <person name="Ament-Velasquez S.L."/>
            <person name="Kruys A."/>
            <person name="Hutchinson M.I."/>
            <person name="Powell A.J."/>
            <person name="Barry K."/>
            <person name="Miller A.N."/>
            <person name="Grigoriev I.V."/>
            <person name="Debuchy R."/>
            <person name="Gladieux P."/>
            <person name="Thoren M.H."/>
            <person name="Johannesson H."/>
        </authorList>
    </citation>
    <scope>NUCLEOTIDE SEQUENCE</scope>
    <source>
        <strain evidence="2">PSN324</strain>
    </source>
</reference>
<keyword evidence="3" id="KW-1185">Reference proteome</keyword>
<keyword evidence="1" id="KW-0812">Transmembrane</keyword>
<keyword evidence="1" id="KW-0472">Membrane</keyword>
<gene>
    <name evidence="2" type="ORF">QBC42DRAFT_279006</name>
</gene>
<evidence type="ECO:0000256" key="1">
    <source>
        <dbReference type="SAM" id="Phobius"/>
    </source>
</evidence>
<organism evidence="2 3">
    <name type="scientific">Cladorrhinum samala</name>
    <dbReference type="NCBI Taxonomy" id="585594"/>
    <lineage>
        <taxon>Eukaryota</taxon>
        <taxon>Fungi</taxon>
        <taxon>Dikarya</taxon>
        <taxon>Ascomycota</taxon>
        <taxon>Pezizomycotina</taxon>
        <taxon>Sordariomycetes</taxon>
        <taxon>Sordariomycetidae</taxon>
        <taxon>Sordariales</taxon>
        <taxon>Podosporaceae</taxon>
        <taxon>Cladorrhinum</taxon>
    </lineage>
</organism>
<dbReference type="AlphaFoldDB" id="A0AAV9HCH8"/>
<proteinExistence type="predicted"/>
<dbReference type="EMBL" id="MU865113">
    <property type="protein sequence ID" value="KAK4457460.1"/>
    <property type="molecule type" value="Genomic_DNA"/>
</dbReference>
<evidence type="ECO:0000313" key="2">
    <source>
        <dbReference type="EMBL" id="KAK4457460.1"/>
    </source>
</evidence>
<dbReference type="Proteomes" id="UP001321749">
    <property type="component" value="Unassembled WGS sequence"/>
</dbReference>
<comment type="caution">
    <text evidence="2">The sequence shown here is derived from an EMBL/GenBank/DDBJ whole genome shotgun (WGS) entry which is preliminary data.</text>
</comment>
<evidence type="ECO:0000313" key="3">
    <source>
        <dbReference type="Proteomes" id="UP001321749"/>
    </source>
</evidence>
<feature type="transmembrane region" description="Helical" evidence="1">
    <location>
        <begin position="39"/>
        <end position="57"/>
    </location>
</feature>
<feature type="transmembrane region" description="Helical" evidence="1">
    <location>
        <begin position="12"/>
        <end position="33"/>
    </location>
</feature>
<keyword evidence="1" id="KW-1133">Transmembrane helix</keyword>
<reference evidence="2" key="1">
    <citation type="journal article" date="2023" name="Mol. Phylogenet. Evol.">
        <title>Genome-scale phylogeny and comparative genomics of the fungal order Sordariales.</title>
        <authorList>
            <person name="Hensen N."/>
            <person name="Bonometti L."/>
            <person name="Westerberg I."/>
            <person name="Brannstrom I.O."/>
            <person name="Guillou S."/>
            <person name="Cros-Aarteil S."/>
            <person name="Calhoun S."/>
            <person name="Haridas S."/>
            <person name="Kuo A."/>
            <person name="Mondo S."/>
            <person name="Pangilinan J."/>
            <person name="Riley R."/>
            <person name="LaButti K."/>
            <person name="Andreopoulos B."/>
            <person name="Lipzen A."/>
            <person name="Chen C."/>
            <person name="Yan M."/>
            <person name="Daum C."/>
            <person name="Ng V."/>
            <person name="Clum A."/>
            <person name="Steindorff A."/>
            <person name="Ohm R.A."/>
            <person name="Martin F."/>
            <person name="Silar P."/>
            <person name="Natvig D.O."/>
            <person name="Lalanne C."/>
            <person name="Gautier V."/>
            <person name="Ament-Velasquez S.L."/>
            <person name="Kruys A."/>
            <person name="Hutchinson M.I."/>
            <person name="Powell A.J."/>
            <person name="Barry K."/>
            <person name="Miller A.N."/>
            <person name="Grigoriev I.V."/>
            <person name="Debuchy R."/>
            <person name="Gladieux P."/>
            <person name="Hiltunen Thoren M."/>
            <person name="Johannesson H."/>
        </authorList>
    </citation>
    <scope>NUCLEOTIDE SEQUENCE</scope>
    <source>
        <strain evidence="2">PSN324</strain>
    </source>
</reference>
<sequence>MHKNVMGISLSLSVCVCIMSDTLLSFFFFFSFFFLHSGIFGYPHRIIWFLSSFFWILKRLGFYRKGMVNVGRHLYSIDSLFFVWRI</sequence>
<accession>A0AAV9HCH8</accession>